<accession>A0A8S3ZAS8</accession>
<dbReference type="PROSITE" id="PS50893">
    <property type="entry name" value="ABC_TRANSPORTER_2"/>
    <property type="match status" value="1"/>
</dbReference>
<keyword evidence="11" id="KW-1185">Reference proteome</keyword>
<keyword evidence="7" id="KW-1133">Transmembrane helix</keyword>
<feature type="domain" description="ABC transporter" evidence="9">
    <location>
        <begin position="43"/>
        <end position="273"/>
    </location>
</feature>
<dbReference type="GO" id="GO:0005524">
    <property type="term" value="F:ATP binding"/>
    <property type="evidence" value="ECO:0007669"/>
    <property type="project" value="UniProtKB-KW"/>
</dbReference>
<dbReference type="Gene3D" id="3.40.50.300">
    <property type="entry name" value="P-loop containing nucleotide triphosphate hydrolases"/>
    <property type="match status" value="1"/>
</dbReference>
<dbReference type="CDD" id="cd03213">
    <property type="entry name" value="ABCG_EPDR"/>
    <property type="match status" value="1"/>
</dbReference>
<comment type="subcellular location">
    <subcellularLocation>
        <location evidence="1">Membrane</location>
        <topology evidence="1">Multi-pass membrane protein</topology>
    </subcellularLocation>
</comment>
<keyword evidence="8" id="KW-0472">Membrane</keyword>
<dbReference type="GO" id="GO:0016324">
    <property type="term" value="C:apical plasma membrane"/>
    <property type="evidence" value="ECO:0007669"/>
    <property type="project" value="UniProtKB-ARBA"/>
</dbReference>
<evidence type="ECO:0000256" key="3">
    <source>
        <dbReference type="ARBA" id="ARBA00022448"/>
    </source>
</evidence>
<evidence type="ECO:0000259" key="9">
    <source>
        <dbReference type="PROSITE" id="PS50893"/>
    </source>
</evidence>
<keyword evidence="5" id="KW-0547">Nucleotide-binding</keyword>
<feature type="non-terminal residue" evidence="10">
    <location>
        <position position="1"/>
    </location>
</feature>
<comment type="similarity">
    <text evidence="2">Belongs to the ABC transporter superfamily. ABCG family. Eye pigment precursor importer (TC 3.A.1.204) subfamily.</text>
</comment>
<evidence type="ECO:0000256" key="8">
    <source>
        <dbReference type="ARBA" id="ARBA00023136"/>
    </source>
</evidence>
<evidence type="ECO:0000313" key="11">
    <source>
        <dbReference type="Proteomes" id="UP000678393"/>
    </source>
</evidence>
<protein>
    <recommendedName>
        <fullName evidence="9">ABC transporter domain-containing protein</fullName>
    </recommendedName>
</protein>
<organism evidence="10 11">
    <name type="scientific">Candidula unifasciata</name>
    <dbReference type="NCBI Taxonomy" id="100452"/>
    <lineage>
        <taxon>Eukaryota</taxon>
        <taxon>Metazoa</taxon>
        <taxon>Spiralia</taxon>
        <taxon>Lophotrochozoa</taxon>
        <taxon>Mollusca</taxon>
        <taxon>Gastropoda</taxon>
        <taxon>Heterobranchia</taxon>
        <taxon>Euthyneura</taxon>
        <taxon>Panpulmonata</taxon>
        <taxon>Eupulmonata</taxon>
        <taxon>Stylommatophora</taxon>
        <taxon>Helicina</taxon>
        <taxon>Helicoidea</taxon>
        <taxon>Geomitridae</taxon>
        <taxon>Candidula</taxon>
    </lineage>
</organism>
<dbReference type="GO" id="GO:0008514">
    <property type="term" value="F:organic anion transmembrane transporter activity"/>
    <property type="evidence" value="ECO:0007669"/>
    <property type="project" value="UniProtKB-ARBA"/>
</dbReference>
<keyword evidence="3" id="KW-0813">Transport</keyword>
<dbReference type="PANTHER" id="PTHR48041">
    <property type="entry name" value="ABC TRANSPORTER G FAMILY MEMBER 28"/>
    <property type="match status" value="1"/>
</dbReference>
<dbReference type="GO" id="GO:0016887">
    <property type="term" value="F:ATP hydrolysis activity"/>
    <property type="evidence" value="ECO:0007669"/>
    <property type="project" value="InterPro"/>
</dbReference>
<evidence type="ECO:0000256" key="4">
    <source>
        <dbReference type="ARBA" id="ARBA00022692"/>
    </source>
</evidence>
<dbReference type="AlphaFoldDB" id="A0A8S3ZAS8"/>
<keyword evidence="6" id="KW-0067">ATP-binding</keyword>
<evidence type="ECO:0000256" key="2">
    <source>
        <dbReference type="ARBA" id="ARBA00005814"/>
    </source>
</evidence>
<dbReference type="PANTHER" id="PTHR48041:SF116">
    <property type="entry name" value="PROTEIN BROWN"/>
    <property type="match status" value="1"/>
</dbReference>
<dbReference type="OrthoDB" id="66620at2759"/>
<proteinExistence type="inferred from homology"/>
<dbReference type="FunFam" id="3.40.50.300:FF:000622">
    <property type="entry name" value="ATP-binding cassette sub-family G member 2"/>
    <property type="match status" value="1"/>
</dbReference>
<sequence length="275" mass="29992">MISFPSYLKMDPSVNGLTDKSGQVVQTQPQGSVLSAHNITYKVKSSNFWFGSKGEKEILSDVTAVFKQGMTAVMGPTGSGKSTLLDILAGRKDVSQVSGQMLLDGQVLPDNYKCMVGYVVQDDTIMGTLTIRENLHFSAALRLPQTVTYKERQEKVDKVITELGLDMCADTRVGTEFSRGVSGGERKRCTIGMELIISPAVLLLDEPTTGLDADTAFTVLVFLKKLSKKGRTIIFSIHQPRYSIYSLFDSLLLLVAGSVVYSGQAHEALDFFAAQ</sequence>
<evidence type="ECO:0000256" key="5">
    <source>
        <dbReference type="ARBA" id="ARBA00022741"/>
    </source>
</evidence>
<keyword evidence="4" id="KW-0812">Transmembrane</keyword>
<dbReference type="SUPFAM" id="SSF52540">
    <property type="entry name" value="P-loop containing nucleoside triphosphate hydrolases"/>
    <property type="match status" value="1"/>
</dbReference>
<reference evidence="10" key="1">
    <citation type="submission" date="2021-04" db="EMBL/GenBank/DDBJ databases">
        <authorList>
            <consortium name="Molecular Ecology Group"/>
        </authorList>
    </citation>
    <scope>NUCLEOTIDE SEQUENCE</scope>
</reference>
<evidence type="ECO:0000256" key="6">
    <source>
        <dbReference type="ARBA" id="ARBA00022840"/>
    </source>
</evidence>
<dbReference type="Pfam" id="PF00005">
    <property type="entry name" value="ABC_tran"/>
    <property type="match status" value="1"/>
</dbReference>
<evidence type="ECO:0000256" key="7">
    <source>
        <dbReference type="ARBA" id="ARBA00022989"/>
    </source>
</evidence>
<dbReference type="EMBL" id="CAJHNH020001917">
    <property type="protein sequence ID" value="CAG5124965.1"/>
    <property type="molecule type" value="Genomic_DNA"/>
</dbReference>
<dbReference type="GO" id="GO:0015562">
    <property type="term" value="F:efflux transmembrane transporter activity"/>
    <property type="evidence" value="ECO:0007669"/>
    <property type="project" value="UniProtKB-ARBA"/>
</dbReference>
<gene>
    <name evidence="10" type="ORF">CUNI_LOCUS10523</name>
</gene>
<dbReference type="InterPro" id="IPR027417">
    <property type="entry name" value="P-loop_NTPase"/>
</dbReference>
<dbReference type="InterPro" id="IPR003593">
    <property type="entry name" value="AAA+_ATPase"/>
</dbReference>
<evidence type="ECO:0000313" key="10">
    <source>
        <dbReference type="EMBL" id="CAG5124965.1"/>
    </source>
</evidence>
<dbReference type="InterPro" id="IPR050352">
    <property type="entry name" value="ABCG_transporters"/>
</dbReference>
<comment type="caution">
    <text evidence="10">The sequence shown here is derived from an EMBL/GenBank/DDBJ whole genome shotgun (WGS) entry which is preliminary data.</text>
</comment>
<dbReference type="GO" id="GO:0042626">
    <property type="term" value="F:ATPase-coupled transmembrane transporter activity"/>
    <property type="evidence" value="ECO:0007669"/>
    <property type="project" value="TreeGrafter"/>
</dbReference>
<dbReference type="SMART" id="SM00382">
    <property type="entry name" value="AAA"/>
    <property type="match status" value="1"/>
</dbReference>
<name>A0A8S3ZAS8_9EUPU</name>
<dbReference type="InterPro" id="IPR003439">
    <property type="entry name" value="ABC_transporter-like_ATP-bd"/>
</dbReference>
<dbReference type="Proteomes" id="UP000678393">
    <property type="component" value="Unassembled WGS sequence"/>
</dbReference>
<evidence type="ECO:0000256" key="1">
    <source>
        <dbReference type="ARBA" id="ARBA00004141"/>
    </source>
</evidence>